<reference evidence="2" key="1">
    <citation type="submission" date="2021-09" db="EMBL/GenBank/DDBJ databases">
        <authorList>
            <consortium name="AG Swart"/>
            <person name="Singh M."/>
            <person name="Singh A."/>
            <person name="Seah K."/>
            <person name="Emmerich C."/>
        </authorList>
    </citation>
    <scope>NUCLEOTIDE SEQUENCE</scope>
    <source>
        <strain evidence="2">ATCC30299</strain>
    </source>
</reference>
<keyword evidence="3" id="KW-1185">Reference proteome</keyword>
<feature type="transmembrane region" description="Helical" evidence="1">
    <location>
        <begin position="78"/>
        <end position="100"/>
    </location>
</feature>
<feature type="transmembrane region" description="Helical" evidence="1">
    <location>
        <begin position="112"/>
        <end position="131"/>
    </location>
</feature>
<evidence type="ECO:0000313" key="3">
    <source>
        <dbReference type="Proteomes" id="UP001162131"/>
    </source>
</evidence>
<evidence type="ECO:0000313" key="2">
    <source>
        <dbReference type="EMBL" id="CAG9318051.1"/>
    </source>
</evidence>
<feature type="transmembrane region" description="Helical" evidence="1">
    <location>
        <begin position="146"/>
        <end position="165"/>
    </location>
</feature>
<organism evidence="2 3">
    <name type="scientific">Blepharisma stoltei</name>
    <dbReference type="NCBI Taxonomy" id="1481888"/>
    <lineage>
        <taxon>Eukaryota</taxon>
        <taxon>Sar</taxon>
        <taxon>Alveolata</taxon>
        <taxon>Ciliophora</taxon>
        <taxon>Postciliodesmatophora</taxon>
        <taxon>Heterotrichea</taxon>
        <taxon>Heterotrichida</taxon>
        <taxon>Blepharismidae</taxon>
        <taxon>Blepharisma</taxon>
    </lineage>
</organism>
<name>A0AAU9IR53_9CILI</name>
<feature type="transmembrane region" description="Helical" evidence="1">
    <location>
        <begin position="216"/>
        <end position="233"/>
    </location>
</feature>
<dbReference type="EMBL" id="CAJZBQ010000020">
    <property type="protein sequence ID" value="CAG9318051.1"/>
    <property type="molecule type" value="Genomic_DNA"/>
</dbReference>
<accession>A0AAU9IR53</accession>
<feature type="transmembrane region" description="Helical" evidence="1">
    <location>
        <begin position="34"/>
        <end position="58"/>
    </location>
</feature>
<feature type="transmembrane region" description="Helical" evidence="1">
    <location>
        <begin position="185"/>
        <end position="204"/>
    </location>
</feature>
<evidence type="ECO:0000256" key="1">
    <source>
        <dbReference type="SAM" id="Phobius"/>
    </source>
</evidence>
<keyword evidence="1" id="KW-0472">Membrane</keyword>
<dbReference type="AlphaFoldDB" id="A0AAU9IR53"/>
<sequence>MAISVSAIVSRVWPIAKLDTSTSNIYLKIYSQKLFLLSAILIHIIISCVVISSCYWSFNCWTFLPTLSYIGFFRGYDRVLVMTFSAFTPILLLFFSAAFTNYDATLSKVDSIIMMLIGILISFAVPFTFIIDEVASSFYVYMEKVHLLIVIGMISLGIIWIFLSFGCMYKLQTYSFKQSRFWKKLLIYLFLNLCVLLISIYTWYYSSDTSLESIEAVFEYITVSMSVYLPYLYSKSFQVTKIRISVKTPSHSLLGTQV</sequence>
<keyword evidence="1" id="KW-0812">Transmembrane</keyword>
<dbReference type="Proteomes" id="UP001162131">
    <property type="component" value="Unassembled WGS sequence"/>
</dbReference>
<keyword evidence="1" id="KW-1133">Transmembrane helix</keyword>
<gene>
    <name evidence="2" type="ORF">BSTOLATCC_MIC20535</name>
</gene>
<comment type="caution">
    <text evidence="2">The sequence shown here is derived from an EMBL/GenBank/DDBJ whole genome shotgun (WGS) entry which is preliminary data.</text>
</comment>
<protein>
    <submittedName>
        <fullName evidence="2">Uncharacterized protein</fullName>
    </submittedName>
</protein>
<proteinExistence type="predicted"/>